<dbReference type="PANTHER" id="PTHR37842">
    <property type="match status" value="1"/>
</dbReference>
<evidence type="ECO:0000313" key="5">
    <source>
        <dbReference type="Proteomes" id="UP000054771"/>
    </source>
</evidence>
<keyword evidence="2" id="KW-0732">Signal</keyword>
<proteinExistence type="predicted"/>
<gene>
    <name evidence="4" type="ORF">ASPCAL06786</name>
</gene>
<dbReference type="STRING" id="454130.A0A0U4Z7E8"/>
<dbReference type="InterPro" id="IPR029018">
    <property type="entry name" value="Hex-like_dom2"/>
</dbReference>
<feature type="domain" description="Gylcosyl hydrolase 115 C-terminal" evidence="3">
    <location>
        <begin position="816"/>
        <end position="1007"/>
    </location>
</feature>
<dbReference type="GO" id="GO:0016787">
    <property type="term" value="F:hydrolase activity"/>
    <property type="evidence" value="ECO:0007669"/>
    <property type="project" value="UniProtKB-KW"/>
</dbReference>
<dbReference type="PANTHER" id="PTHR37842:SF2">
    <property type="entry name" value="GYLCOSYL HYDROLASE 115 C-TERMINAL DOMAIN-CONTAINING PROTEIN"/>
    <property type="match status" value="1"/>
</dbReference>
<reference evidence="5" key="1">
    <citation type="journal article" date="2016" name="Genome Announc.">
        <title>Draft genome sequences of fungus Aspergillus calidoustus.</title>
        <authorList>
            <person name="Horn F."/>
            <person name="Linde J."/>
            <person name="Mattern D.J."/>
            <person name="Walther G."/>
            <person name="Guthke R."/>
            <person name="Scherlach K."/>
            <person name="Martin K."/>
            <person name="Brakhage A.A."/>
            <person name="Petzke L."/>
            <person name="Valiante V."/>
        </authorList>
    </citation>
    <scope>NUCLEOTIDE SEQUENCE [LARGE SCALE GENOMIC DNA]</scope>
    <source>
        <strain evidence="5">SF006504</strain>
    </source>
</reference>
<name>A0A0U4Z7E8_ASPCI</name>
<organism evidence="4 5">
    <name type="scientific">Aspergillus calidoustus</name>
    <dbReference type="NCBI Taxonomy" id="454130"/>
    <lineage>
        <taxon>Eukaryota</taxon>
        <taxon>Fungi</taxon>
        <taxon>Dikarya</taxon>
        <taxon>Ascomycota</taxon>
        <taxon>Pezizomycotina</taxon>
        <taxon>Eurotiomycetes</taxon>
        <taxon>Eurotiomycetidae</taxon>
        <taxon>Eurotiales</taxon>
        <taxon>Aspergillaceae</taxon>
        <taxon>Aspergillus</taxon>
        <taxon>Aspergillus subgen. Nidulantes</taxon>
    </lineage>
</organism>
<dbReference type="Gene3D" id="3.20.20.520">
    <property type="entry name" value="Glycosyl hydrolase family 115"/>
    <property type="match status" value="1"/>
</dbReference>
<dbReference type="Proteomes" id="UP000054771">
    <property type="component" value="Unassembled WGS sequence"/>
</dbReference>
<sequence>MITSSIIVWFFLLVGCLALLEQKIVTFTPQRDAIPIHNAAIVHDASDPVAIAIAARSVAEDFEKIIGRLPRRIATNASDVFTSSALETAIIAATADSSLIRGLEERGLVNVSDIRGEWETFRTTVVRDYQPGKDALVIAGSDKRAVVYGLYTLAEQCGQSPYHWWADVPTTQHDAIYALPVTTTHGAPCVKYRGLFINDEAPTLTGWWSKKHGVDHYPLDTEFYRHVFDLILRLKGNFIWPAMWASYVPRPGNTFFTDDIHNQQLADDYGIVVSTSHHEPMQRATNEWNSSEVGEWDWTSNKGNVTRFMEEGVRRAGMNESYFTLGMRGAGDGAITGEDPIDMLREVIETQRSILAHYHEDISAVNQVWTIYKEVATYYAGGLVPPEDVTLMFTDDNFGNIMRLPTAEEAARPGGIGLYYHFEYVGRPKSYKWQNTNNLAKVYKELYQALERGADRIWVFNVADIKPMELPLAFGLDIAWNSSRITFTTIPDYLKAVSSREFGAGNLSEEIGSILLEHSRLIGRRKHESTTPQTYSFFNYNELERVLHEWEDLAFRVLQVRNSLPPKSRAAYFHLVQYPIQASLLLHRIILRQSTNQHYANQRRNTANAIAQQILADSEADADLLEEYTSMLDGKWDGILDQPKLEDWQRETWMSPTRDIIQNLSFVQPRQDFVYALGNLGIYAEGSKSANRQSFWCESCDPSMPTQGSWAATLPVMDPYGPEYRTVELFHRGDHRKPIQFRLEIPYDWIEISPSEGRLTRDNSDQRLQVSIDWAKVPSDFNETVPIGVHYDTLPRYDNLLIPVQNKPALPADFHGFPETAGYISIEAAHFQRANNATGPDADIDTIHFETQPYLGTRTNSGTVASRPYTVARMSTASAQSASLEYNIYLFNRADNLHATIYITQNLDTDPELAMQYSLSIKSQDTAGNANFTRLLAEPKTAGDLPESWTGEVLNSVWTREVDLGSVAAGPHTLVWRVNSPEVYLEKIVLGLDGSESVAGSYLGPPETMLVQG</sequence>
<dbReference type="OrthoDB" id="4849794at2759"/>
<keyword evidence="1" id="KW-0378">Hydrolase</keyword>
<dbReference type="OMA" id="KWQNTNN"/>
<protein>
    <recommendedName>
        <fullName evidence="3">Gylcosyl hydrolase 115 C-terminal domain-containing protein</fullName>
    </recommendedName>
</protein>
<dbReference type="Pfam" id="PF15979">
    <property type="entry name" value="Glyco_hydro_115"/>
    <property type="match status" value="1"/>
</dbReference>
<accession>A0A0U4Z7E8</accession>
<feature type="chain" id="PRO_5006854738" description="Gylcosyl hydrolase 115 C-terminal domain-containing protein" evidence="2">
    <location>
        <begin position="19"/>
        <end position="1013"/>
    </location>
</feature>
<evidence type="ECO:0000256" key="1">
    <source>
        <dbReference type="ARBA" id="ARBA00022801"/>
    </source>
</evidence>
<dbReference type="Gene3D" id="1.20.58.2150">
    <property type="match status" value="1"/>
</dbReference>
<dbReference type="EMBL" id="CDMC01000005">
    <property type="protein sequence ID" value="CEL05669.1"/>
    <property type="molecule type" value="Genomic_DNA"/>
</dbReference>
<dbReference type="InterPro" id="IPR031924">
    <property type="entry name" value="GH115"/>
</dbReference>
<dbReference type="Gene3D" id="2.60.120.1620">
    <property type="match status" value="1"/>
</dbReference>
<feature type="signal peptide" evidence="2">
    <location>
        <begin position="1"/>
        <end position="18"/>
    </location>
</feature>
<keyword evidence="5" id="KW-1185">Reference proteome</keyword>
<dbReference type="AlphaFoldDB" id="A0A0U4Z7E8"/>
<evidence type="ECO:0000259" key="3">
    <source>
        <dbReference type="Pfam" id="PF17829"/>
    </source>
</evidence>
<dbReference type="Pfam" id="PF17829">
    <property type="entry name" value="GH115_C"/>
    <property type="match status" value="1"/>
</dbReference>
<dbReference type="Gene3D" id="3.30.379.10">
    <property type="entry name" value="Chitobiase/beta-hexosaminidase domain 2-like"/>
    <property type="match status" value="1"/>
</dbReference>
<evidence type="ECO:0000313" key="4">
    <source>
        <dbReference type="EMBL" id="CEL05669.1"/>
    </source>
</evidence>
<evidence type="ECO:0000256" key="2">
    <source>
        <dbReference type="SAM" id="SignalP"/>
    </source>
</evidence>
<dbReference type="InterPro" id="IPR041437">
    <property type="entry name" value="GH115_C"/>
</dbReference>
<dbReference type="InterPro" id="IPR042301">
    <property type="entry name" value="GH115_sf"/>
</dbReference>